<evidence type="ECO:0000256" key="2">
    <source>
        <dbReference type="ARBA" id="ARBA00012150"/>
    </source>
</evidence>
<feature type="active site" evidence="4">
    <location>
        <position position="19"/>
    </location>
</feature>
<dbReference type="PANTHER" id="PTHR47268:SF4">
    <property type="entry name" value="ACYLPHOSPHATASE"/>
    <property type="match status" value="1"/>
</dbReference>
<reference evidence="7 8" key="1">
    <citation type="submission" date="2020-08" db="EMBL/GenBank/DDBJ databases">
        <title>Genome sequence of Sphingomonas lutea KCTC 23642T.</title>
        <authorList>
            <person name="Hyun D.-W."/>
            <person name="Bae J.-W."/>
        </authorList>
    </citation>
    <scope>NUCLEOTIDE SEQUENCE [LARGE SCALE GENOMIC DNA]</scope>
    <source>
        <strain evidence="7 8">KCTC 23642</strain>
    </source>
</reference>
<dbReference type="GO" id="GO:0003998">
    <property type="term" value="F:acylphosphatase activity"/>
    <property type="evidence" value="ECO:0007669"/>
    <property type="project" value="UniProtKB-EC"/>
</dbReference>
<comment type="similarity">
    <text evidence="1 5">Belongs to the acylphosphatase family.</text>
</comment>
<comment type="catalytic activity">
    <reaction evidence="3 4">
        <text>an acyl phosphate + H2O = a carboxylate + phosphate + H(+)</text>
        <dbReference type="Rhea" id="RHEA:14965"/>
        <dbReference type="ChEBI" id="CHEBI:15377"/>
        <dbReference type="ChEBI" id="CHEBI:15378"/>
        <dbReference type="ChEBI" id="CHEBI:29067"/>
        <dbReference type="ChEBI" id="CHEBI:43474"/>
        <dbReference type="ChEBI" id="CHEBI:59918"/>
        <dbReference type="EC" id="3.6.1.7"/>
    </reaction>
</comment>
<dbReference type="Proteomes" id="UP000515971">
    <property type="component" value="Chromosome"/>
</dbReference>
<evidence type="ECO:0000256" key="4">
    <source>
        <dbReference type="PROSITE-ProRule" id="PRU00520"/>
    </source>
</evidence>
<accession>A0A7G9SHN4</accession>
<dbReference type="InterPro" id="IPR036046">
    <property type="entry name" value="Acylphosphatase-like_dom_sf"/>
</dbReference>
<dbReference type="InterPro" id="IPR020456">
    <property type="entry name" value="Acylphosphatase"/>
</dbReference>
<dbReference type="InterPro" id="IPR001792">
    <property type="entry name" value="Acylphosphatase-like_dom"/>
</dbReference>
<keyword evidence="4" id="KW-0378">Hydrolase</keyword>
<dbReference type="PROSITE" id="PS51160">
    <property type="entry name" value="ACYLPHOSPHATASE_3"/>
    <property type="match status" value="1"/>
</dbReference>
<dbReference type="KEGG" id="slut:H9L13_12285"/>
<organism evidence="7 8">
    <name type="scientific">Sphingomonas lutea</name>
    <dbReference type="NCBI Taxonomy" id="1045317"/>
    <lineage>
        <taxon>Bacteria</taxon>
        <taxon>Pseudomonadati</taxon>
        <taxon>Pseudomonadota</taxon>
        <taxon>Alphaproteobacteria</taxon>
        <taxon>Sphingomonadales</taxon>
        <taxon>Sphingomonadaceae</taxon>
        <taxon>Sphingomonas</taxon>
    </lineage>
</organism>
<protein>
    <recommendedName>
        <fullName evidence="2 4">acylphosphatase</fullName>
        <ecNumber evidence="2 4">3.6.1.7</ecNumber>
    </recommendedName>
</protein>
<dbReference type="RefSeq" id="WP_187537948.1">
    <property type="nucleotide sequence ID" value="NZ_BAABJT010000001.1"/>
</dbReference>
<dbReference type="PRINTS" id="PR00112">
    <property type="entry name" value="ACYLPHPHTASE"/>
</dbReference>
<dbReference type="EC" id="3.6.1.7" evidence="2 4"/>
<gene>
    <name evidence="7" type="ORF">H9L13_12285</name>
</gene>
<dbReference type="Gene3D" id="3.30.70.100">
    <property type="match status" value="1"/>
</dbReference>
<dbReference type="AlphaFoldDB" id="A0A7G9SHN4"/>
<evidence type="ECO:0000256" key="1">
    <source>
        <dbReference type="ARBA" id="ARBA00005614"/>
    </source>
</evidence>
<feature type="domain" description="Acylphosphatase-like" evidence="6">
    <location>
        <begin position="4"/>
        <end position="91"/>
    </location>
</feature>
<feature type="active site" evidence="4">
    <location>
        <position position="37"/>
    </location>
</feature>
<evidence type="ECO:0000313" key="8">
    <source>
        <dbReference type="Proteomes" id="UP000515971"/>
    </source>
</evidence>
<dbReference type="Pfam" id="PF00708">
    <property type="entry name" value="Acylphosphatase"/>
    <property type="match status" value="1"/>
</dbReference>
<dbReference type="PANTHER" id="PTHR47268">
    <property type="entry name" value="ACYLPHOSPHATASE"/>
    <property type="match status" value="1"/>
</dbReference>
<evidence type="ECO:0000313" key="7">
    <source>
        <dbReference type="EMBL" id="QNN67359.1"/>
    </source>
</evidence>
<dbReference type="EMBL" id="CP060718">
    <property type="protein sequence ID" value="QNN67359.1"/>
    <property type="molecule type" value="Genomic_DNA"/>
</dbReference>
<evidence type="ECO:0000256" key="3">
    <source>
        <dbReference type="ARBA" id="ARBA00047645"/>
    </source>
</evidence>
<proteinExistence type="inferred from homology"/>
<evidence type="ECO:0000259" key="6">
    <source>
        <dbReference type="PROSITE" id="PS51160"/>
    </source>
</evidence>
<sequence length="91" mass="10262">MTITRHVRVTGQVQGVFYRVWAQGQARELGVSGWIRNCADGTVEAHVAGEEHDVARMIERMRRGPANARVDDVEVAEVDPGELSHRFEVRH</sequence>
<evidence type="ECO:0000256" key="5">
    <source>
        <dbReference type="RuleBase" id="RU004168"/>
    </source>
</evidence>
<name>A0A7G9SHN4_9SPHN</name>
<keyword evidence="8" id="KW-1185">Reference proteome</keyword>
<dbReference type="SUPFAM" id="SSF54975">
    <property type="entry name" value="Acylphosphatase/BLUF domain-like"/>
    <property type="match status" value="1"/>
</dbReference>